<dbReference type="Pfam" id="PF02308">
    <property type="entry name" value="MgtC"/>
    <property type="match status" value="1"/>
</dbReference>
<keyword evidence="5 7" id="KW-1133">Transmembrane helix</keyword>
<evidence type="ECO:0000259" key="8">
    <source>
        <dbReference type="Pfam" id="PF02308"/>
    </source>
</evidence>
<dbReference type="RefSeq" id="WP_379891743.1">
    <property type="nucleotide sequence ID" value="NZ_JBHSQV010000010.1"/>
</dbReference>
<keyword evidence="10" id="KW-1185">Reference proteome</keyword>
<dbReference type="Proteomes" id="UP001596250">
    <property type="component" value="Unassembled WGS sequence"/>
</dbReference>
<protein>
    <submittedName>
        <fullName evidence="9">MgtC/SapB family protein</fullName>
    </submittedName>
</protein>
<evidence type="ECO:0000256" key="4">
    <source>
        <dbReference type="ARBA" id="ARBA00022692"/>
    </source>
</evidence>
<comment type="caution">
    <text evidence="9">The sequence shown here is derived from an EMBL/GenBank/DDBJ whole genome shotgun (WGS) entry which is preliminary data.</text>
</comment>
<dbReference type="EMBL" id="JBHSQV010000010">
    <property type="protein sequence ID" value="MFC5985168.1"/>
    <property type="molecule type" value="Genomic_DNA"/>
</dbReference>
<evidence type="ECO:0000256" key="2">
    <source>
        <dbReference type="ARBA" id="ARBA00009298"/>
    </source>
</evidence>
<feature type="transmembrane region" description="Helical" evidence="7">
    <location>
        <begin position="12"/>
        <end position="28"/>
    </location>
</feature>
<reference evidence="10" key="1">
    <citation type="journal article" date="2019" name="Int. J. Syst. Evol. Microbiol.">
        <title>The Global Catalogue of Microorganisms (GCM) 10K type strain sequencing project: providing services to taxonomists for standard genome sequencing and annotation.</title>
        <authorList>
            <consortium name="The Broad Institute Genomics Platform"/>
            <consortium name="The Broad Institute Genome Sequencing Center for Infectious Disease"/>
            <person name="Wu L."/>
            <person name="Ma J."/>
        </authorList>
    </citation>
    <scope>NUCLEOTIDE SEQUENCE [LARGE SCALE GENOMIC DNA]</scope>
    <source>
        <strain evidence="10">CCM 8749</strain>
    </source>
</reference>
<dbReference type="PRINTS" id="PR01837">
    <property type="entry name" value="MGTCSAPBPROT"/>
</dbReference>
<evidence type="ECO:0000313" key="10">
    <source>
        <dbReference type="Proteomes" id="UP001596250"/>
    </source>
</evidence>
<sequence>MDPWTIEPLEMLLRIFAAFVLGGLIGLEREKNNHPAGFRTHILVCLGSALVMLLSMYGFSEFADEPNVRLDPARLAAQVISGIGFLGAGVILTKGISVKGLTTAASLWVIAGIGLSVGAGFYIPAVMVTVLVLFSLLILNKVERKWLTNRKDTILRVQSDAPVERLEQFHEMMDKYHLEVRNMRVKVREASSESGQIHTFPATYWFTLRGRDKDLLKLIHDMMLLDGVNEVRTE</sequence>
<dbReference type="PANTHER" id="PTHR33778">
    <property type="entry name" value="PROTEIN MGTC"/>
    <property type="match status" value="1"/>
</dbReference>
<evidence type="ECO:0000256" key="6">
    <source>
        <dbReference type="ARBA" id="ARBA00023136"/>
    </source>
</evidence>
<dbReference type="InterPro" id="IPR049177">
    <property type="entry name" value="MgtC_SapB_SrpB_YhiD_N"/>
</dbReference>
<evidence type="ECO:0000313" key="9">
    <source>
        <dbReference type="EMBL" id="MFC5985168.1"/>
    </source>
</evidence>
<comment type="subcellular location">
    <subcellularLocation>
        <location evidence="1">Cell membrane</location>
        <topology evidence="1">Multi-pass membrane protein</topology>
    </subcellularLocation>
</comment>
<dbReference type="PANTHER" id="PTHR33778:SF1">
    <property type="entry name" value="MAGNESIUM TRANSPORTER YHID-RELATED"/>
    <property type="match status" value="1"/>
</dbReference>
<gene>
    <name evidence="9" type="ORF">ACFPXP_01615</name>
</gene>
<evidence type="ECO:0000256" key="7">
    <source>
        <dbReference type="SAM" id="Phobius"/>
    </source>
</evidence>
<keyword evidence="6 7" id="KW-0472">Membrane</keyword>
<keyword evidence="4 7" id="KW-0812">Transmembrane</keyword>
<feature type="transmembrane region" description="Helical" evidence="7">
    <location>
        <begin position="40"/>
        <end position="60"/>
    </location>
</feature>
<proteinExistence type="inferred from homology"/>
<evidence type="ECO:0000256" key="1">
    <source>
        <dbReference type="ARBA" id="ARBA00004651"/>
    </source>
</evidence>
<keyword evidence="3" id="KW-1003">Cell membrane</keyword>
<feature type="transmembrane region" description="Helical" evidence="7">
    <location>
        <begin position="72"/>
        <end position="91"/>
    </location>
</feature>
<name>A0ABW1IJE9_9BACL</name>
<evidence type="ECO:0000256" key="3">
    <source>
        <dbReference type="ARBA" id="ARBA00022475"/>
    </source>
</evidence>
<dbReference type="InterPro" id="IPR003416">
    <property type="entry name" value="MgtC/SapB/SrpB/YhiD_fam"/>
</dbReference>
<organism evidence="9 10">
    <name type="scientific">Marinicrinis lubricantis</name>
    <dbReference type="NCBI Taxonomy" id="2086470"/>
    <lineage>
        <taxon>Bacteria</taxon>
        <taxon>Bacillati</taxon>
        <taxon>Bacillota</taxon>
        <taxon>Bacilli</taxon>
        <taxon>Bacillales</taxon>
        <taxon>Paenibacillaceae</taxon>
    </lineage>
</organism>
<accession>A0ABW1IJE9</accession>
<comment type="similarity">
    <text evidence="2">Belongs to the MgtC/SapB family.</text>
</comment>
<feature type="domain" description="MgtC/SapB/SrpB/YhiD N-terminal" evidence="8">
    <location>
        <begin position="16"/>
        <end position="144"/>
    </location>
</feature>
<evidence type="ECO:0000256" key="5">
    <source>
        <dbReference type="ARBA" id="ARBA00022989"/>
    </source>
</evidence>